<comment type="caution">
    <text evidence="9">The sequence shown here is derived from an EMBL/GenBank/DDBJ whole genome shotgun (WGS) entry which is preliminary data.</text>
</comment>
<evidence type="ECO:0000256" key="6">
    <source>
        <dbReference type="RuleBase" id="RU368066"/>
    </source>
</evidence>
<evidence type="ECO:0000256" key="3">
    <source>
        <dbReference type="ARBA" id="ARBA00022692"/>
    </source>
</evidence>
<feature type="transmembrane region" description="Helical" evidence="6">
    <location>
        <begin position="121"/>
        <end position="141"/>
    </location>
</feature>
<reference evidence="9" key="1">
    <citation type="submission" date="2023-10" db="EMBL/GenBank/DDBJ databases">
        <authorList>
            <person name="Chen Y."/>
            <person name="Shah S."/>
            <person name="Dougan E. K."/>
            <person name="Thang M."/>
            <person name="Chan C."/>
        </authorList>
    </citation>
    <scope>NUCLEOTIDE SEQUENCE [LARGE SCALE GENOMIC DNA]</scope>
</reference>
<keyword evidence="4 6" id="KW-1133">Transmembrane helix</keyword>
<proteinExistence type="inferred from homology"/>
<dbReference type="PANTHER" id="PTHR12385">
    <property type="entry name" value="CHOLINE TRANSPORTER-LIKE (SLC FAMILY 44)"/>
    <property type="match status" value="1"/>
</dbReference>
<evidence type="ECO:0000256" key="4">
    <source>
        <dbReference type="ARBA" id="ARBA00022989"/>
    </source>
</evidence>
<feature type="chain" id="PRO_5045123087" description="Choline transporter-like protein" evidence="8">
    <location>
        <begin position="20"/>
        <end position="232"/>
    </location>
</feature>
<evidence type="ECO:0000313" key="10">
    <source>
        <dbReference type="Proteomes" id="UP001189429"/>
    </source>
</evidence>
<name>A0ABN9TH20_9DINO</name>
<accession>A0ABN9TH20</accession>
<keyword evidence="10" id="KW-1185">Reference proteome</keyword>
<gene>
    <name evidence="9" type="ORF">PCOR1329_LOCUS38905</name>
</gene>
<comment type="similarity">
    <text evidence="2 6">Belongs to the CTL (choline transporter-like) family.</text>
</comment>
<evidence type="ECO:0000256" key="8">
    <source>
        <dbReference type="SAM" id="SignalP"/>
    </source>
</evidence>
<dbReference type="InterPro" id="IPR007603">
    <property type="entry name" value="Choline_transptr-like"/>
</dbReference>
<evidence type="ECO:0000256" key="5">
    <source>
        <dbReference type="ARBA" id="ARBA00023136"/>
    </source>
</evidence>
<feature type="transmembrane region" description="Helical" evidence="6">
    <location>
        <begin position="87"/>
        <end position="109"/>
    </location>
</feature>
<organism evidence="9 10">
    <name type="scientific">Prorocentrum cordatum</name>
    <dbReference type="NCBI Taxonomy" id="2364126"/>
    <lineage>
        <taxon>Eukaryota</taxon>
        <taxon>Sar</taxon>
        <taxon>Alveolata</taxon>
        <taxon>Dinophyceae</taxon>
        <taxon>Prorocentrales</taxon>
        <taxon>Prorocentraceae</taxon>
        <taxon>Prorocentrum</taxon>
    </lineage>
</organism>
<dbReference type="Proteomes" id="UP001189429">
    <property type="component" value="Unassembled WGS sequence"/>
</dbReference>
<feature type="region of interest" description="Disordered" evidence="7">
    <location>
        <begin position="172"/>
        <end position="232"/>
    </location>
</feature>
<evidence type="ECO:0000256" key="1">
    <source>
        <dbReference type="ARBA" id="ARBA00004141"/>
    </source>
</evidence>
<comment type="function">
    <text evidence="6">Choline transporter.</text>
</comment>
<keyword evidence="3 6" id="KW-0812">Transmembrane</keyword>
<evidence type="ECO:0000256" key="2">
    <source>
        <dbReference type="ARBA" id="ARBA00007168"/>
    </source>
</evidence>
<dbReference type="EMBL" id="CAUYUJ010014705">
    <property type="protein sequence ID" value="CAK0844958.1"/>
    <property type="molecule type" value="Genomic_DNA"/>
</dbReference>
<feature type="compositionally biased region" description="Basic and acidic residues" evidence="7">
    <location>
        <begin position="204"/>
        <end position="213"/>
    </location>
</feature>
<comment type="caution">
    <text evidence="6">Lacks conserved residue(s) required for the propagation of feature annotation.</text>
</comment>
<sequence length="232" mass="25714">MGSLFMVVVDVFRVPLVLLDNQPEDSVVNTVCWCCLRCYRDHIEAISLDAYMDMCVSSRSYVDAGRRVAAVKRERGGAVKRLDGAQVLFSLSGMSMVTASVDVLAFFLCEKVKGLDYEWRSVIVWTTFCSFIVCFHFMSFFDAVADSLLYFYAIDQAEEDEDDDFFGRIPLGGGGVGEADPRAQRPAGTARELRRPRQTLSADGRGRRAEGGRRRGGGRGADQSEEGKTRTG</sequence>
<comment type="subcellular location">
    <subcellularLocation>
        <location evidence="6">Cell membrane</location>
        <topology evidence="6">Multi-pass membrane protein</topology>
    </subcellularLocation>
    <subcellularLocation>
        <location evidence="1">Membrane</location>
        <topology evidence="1">Multi-pass membrane protein</topology>
    </subcellularLocation>
</comment>
<dbReference type="PANTHER" id="PTHR12385:SF96">
    <property type="entry name" value="CHOLINE TRANSPORTER-LIKE PROTEIN"/>
    <property type="match status" value="1"/>
</dbReference>
<protein>
    <recommendedName>
        <fullName evidence="6">Choline transporter-like protein</fullName>
    </recommendedName>
</protein>
<evidence type="ECO:0000313" key="9">
    <source>
        <dbReference type="EMBL" id="CAK0844958.1"/>
    </source>
</evidence>
<keyword evidence="8" id="KW-0732">Signal</keyword>
<evidence type="ECO:0000256" key="7">
    <source>
        <dbReference type="SAM" id="MobiDB-lite"/>
    </source>
</evidence>
<feature type="signal peptide" evidence="8">
    <location>
        <begin position="1"/>
        <end position="19"/>
    </location>
</feature>
<keyword evidence="5 6" id="KW-0472">Membrane</keyword>
<dbReference type="Pfam" id="PF04515">
    <property type="entry name" value="Choline_transpo"/>
    <property type="match status" value="1"/>
</dbReference>